<evidence type="ECO:0000256" key="3">
    <source>
        <dbReference type="ARBA" id="ARBA00010766"/>
    </source>
</evidence>
<evidence type="ECO:0000256" key="2">
    <source>
        <dbReference type="ARBA" id="ARBA00004749"/>
    </source>
</evidence>
<dbReference type="InterPro" id="IPR012762">
    <property type="entry name" value="Ubiq_biosynth_COQ9"/>
</dbReference>
<organism evidence="12 13">
    <name type="scientific">Botryosphaeria dothidea</name>
    <dbReference type="NCBI Taxonomy" id="55169"/>
    <lineage>
        <taxon>Eukaryota</taxon>
        <taxon>Fungi</taxon>
        <taxon>Dikarya</taxon>
        <taxon>Ascomycota</taxon>
        <taxon>Pezizomycotina</taxon>
        <taxon>Dothideomycetes</taxon>
        <taxon>Dothideomycetes incertae sedis</taxon>
        <taxon>Botryosphaeriales</taxon>
        <taxon>Botryosphaeriaceae</taxon>
        <taxon>Botryosphaeria</taxon>
    </lineage>
</organism>
<comment type="pathway">
    <text evidence="2 8">Cofactor biosynthesis; ubiquinone biosynthesis.</text>
</comment>
<name>A0A8H4MZM8_9PEZI</name>
<feature type="domain" description="COQ9 C-terminal" evidence="10">
    <location>
        <begin position="156"/>
        <end position="226"/>
    </location>
</feature>
<keyword evidence="13" id="KW-1185">Reference proteome</keyword>
<dbReference type="GO" id="GO:0006744">
    <property type="term" value="P:ubiquinone biosynthetic process"/>
    <property type="evidence" value="ECO:0007669"/>
    <property type="project" value="UniProtKB-UniRule"/>
</dbReference>
<dbReference type="Pfam" id="PF08511">
    <property type="entry name" value="COQ9"/>
    <property type="match status" value="1"/>
</dbReference>
<dbReference type="EMBL" id="WWBZ02000082">
    <property type="protein sequence ID" value="KAF4300671.1"/>
    <property type="molecule type" value="Genomic_DNA"/>
</dbReference>
<comment type="subcellular location">
    <subcellularLocation>
        <location evidence="1 8">Mitochondrion</location>
    </subcellularLocation>
</comment>
<dbReference type="PANTHER" id="PTHR21427">
    <property type="entry name" value="UBIQUINONE BIOSYNTHESIS PROTEIN COQ9, MITOCHONDRIAL"/>
    <property type="match status" value="1"/>
</dbReference>
<dbReference type="InterPro" id="IPR055089">
    <property type="entry name" value="COP9_N"/>
</dbReference>
<feature type="region of interest" description="Disordered" evidence="9">
    <location>
        <begin position="819"/>
        <end position="849"/>
    </location>
</feature>
<evidence type="ECO:0000256" key="1">
    <source>
        <dbReference type="ARBA" id="ARBA00004173"/>
    </source>
</evidence>
<keyword evidence="5" id="KW-0809">Transit peptide</keyword>
<evidence type="ECO:0000313" key="13">
    <source>
        <dbReference type="Proteomes" id="UP000572817"/>
    </source>
</evidence>
<evidence type="ECO:0000256" key="6">
    <source>
        <dbReference type="ARBA" id="ARBA00023121"/>
    </source>
</evidence>
<evidence type="ECO:0000256" key="5">
    <source>
        <dbReference type="ARBA" id="ARBA00022946"/>
    </source>
</evidence>
<comment type="function">
    <text evidence="8">Membrane-associated protein that warps the membrane surface to access and bind aromatic isoprenes with high specificity, including ubiquinone (CoQ) isoprene intermediates and presents them directly to Coq7, therefore facilitating the Coq7-mediated hydroxylase step. Participates in the biosynthesis of coenzyme Q, also named ubiquinone, an essential lipid-soluble electron transporter for aerobic cellular respiration.</text>
</comment>
<protein>
    <recommendedName>
        <fullName evidence="8">Ubiquinone biosynthesis protein</fullName>
    </recommendedName>
</protein>
<feature type="compositionally biased region" description="Acidic residues" evidence="9">
    <location>
        <begin position="839"/>
        <end position="849"/>
    </location>
</feature>
<dbReference type="OrthoDB" id="29061at2759"/>
<sequence length="849" mass="94689">MASPARIVRSTLSKLHRYVLRPNTPQLSRYHSYEHAQPAPYPPAESAILSAALSHVPDNGFTNAALQLGARDTGYLDASTNLFPRGPFDLIQYHLVTRRLALRDTVQFPEDDNHSGKRLGTGTRVRLLTLERLRANAPVIHRWQEALAIMAQPSYVPESLKELAKLSDEIWFLAGDTSVDSSWYTKRASLSAIYSASEVFMTQDQSTDFKDTERFLDSRLDDLRKIGGATSALSEWVDYTGHSKRDQNCRLLTLYCEIKILSFFPNECAKGRAGGARTSWRVGEATAKQTTDRIIGDLGKPSTGNQAPNLNLKFDLWRTACLISPQRAPLIFVRQPPSATIFTTLRTTSPHRDGAMAEAAQIFNFPSDQAAQEHLSPTEYDQAIRQYIAQLGRISKAVWAVGQLGDQNLLEILDPAVNTIPYLYVLVHQFQSKVDPASSAPNVPDECRPGGELWLKLINFLNVFDPVQIRYVGSEWRIAVEYVDKIVHLTDTPAIGLVPIRTALSHMDPSLGTFTSLHLLYLRLCHEVRAYYEALLVLDQYIHSFPSQPIAGAEFTLPCANHFTSAGYITQRSGLSERITATDVHEYFLLGANTYLALRQYKQAQLFLEYILTAPTQNVASGLMAEAYRKWVLVGCLVDGGTIKTANSHALRTVRTASKAYDTVAEIFQGGDPARLQAEIDVGSQIWSEDGNTGLIREVQEHQAKLYVKNLQKTYAAAPISTVAKWLGQTSAVAEEYLKALIDDGFLNATTEWSADGQQILRFHSELATGPRTKTEEQQLSELMAQTKKTNEMAEHVKAATQRLSLTKEYVDFAKKKARQKDESGQALGETMDTSWDAYDQDEDMMADL</sequence>
<dbReference type="Gene3D" id="1.10.357.10">
    <property type="entry name" value="Tetracycline Repressor, domain 2"/>
    <property type="match status" value="1"/>
</dbReference>
<evidence type="ECO:0000256" key="4">
    <source>
        <dbReference type="ARBA" id="ARBA00022688"/>
    </source>
</evidence>
<dbReference type="NCBIfam" id="TIGR02396">
    <property type="entry name" value="diverge_rpsU"/>
    <property type="match status" value="1"/>
</dbReference>
<evidence type="ECO:0000256" key="8">
    <source>
        <dbReference type="RuleBase" id="RU366063"/>
    </source>
</evidence>
<dbReference type="AlphaFoldDB" id="A0A8H4MZM8"/>
<evidence type="ECO:0000259" key="10">
    <source>
        <dbReference type="Pfam" id="PF08511"/>
    </source>
</evidence>
<accession>A0A8H4MZM8</accession>
<dbReference type="GO" id="GO:0005743">
    <property type="term" value="C:mitochondrial inner membrane"/>
    <property type="evidence" value="ECO:0007669"/>
    <property type="project" value="TreeGrafter"/>
</dbReference>
<proteinExistence type="inferred from homology"/>
<comment type="similarity">
    <text evidence="3 8">Belongs to the COQ9 family.</text>
</comment>
<comment type="caution">
    <text evidence="12">The sequence shown here is derived from an EMBL/GenBank/DDBJ whole genome shotgun (WGS) entry which is preliminary data.</text>
</comment>
<dbReference type="Pfam" id="PF22788">
    <property type="entry name" value="COP9_hel_rpt"/>
    <property type="match status" value="1"/>
</dbReference>
<keyword evidence="4 8" id="KW-0831">Ubiquinone biosynthesis</keyword>
<evidence type="ECO:0000259" key="11">
    <source>
        <dbReference type="Pfam" id="PF22788"/>
    </source>
</evidence>
<evidence type="ECO:0000256" key="7">
    <source>
        <dbReference type="ARBA" id="ARBA00023128"/>
    </source>
</evidence>
<feature type="domain" description="COP9 signalosome complex subunit 3 N-terminal helical repeats" evidence="11">
    <location>
        <begin position="407"/>
        <end position="643"/>
    </location>
</feature>
<gene>
    <name evidence="12" type="ORF">GTA08_BOTSDO10584</name>
</gene>
<dbReference type="InterPro" id="IPR013718">
    <property type="entry name" value="COQ9_C"/>
</dbReference>
<dbReference type="UniPathway" id="UPA00232"/>
<reference evidence="12" key="1">
    <citation type="submission" date="2020-04" db="EMBL/GenBank/DDBJ databases">
        <title>Genome Assembly and Annotation of Botryosphaeria dothidea sdau 11-99, a Latent Pathogen of Apple Fruit Ring Rot in China.</title>
        <authorList>
            <person name="Yu C."/>
            <person name="Diao Y."/>
            <person name="Lu Q."/>
            <person name="Zhao J."/>
            <person name="Cui S."/>
            <person name="Peng C."/>
            <person name="He B."/>
            <person name="Liu H."/>
        </authorList>
    </citation>
    <scope>NUCLEOTIDE SEQUENCE [LARGE SCALE GENOMIC DNA]</scope>
    <source>
        <strain evidence="12">Sdau11-99</strain>
    </source>
</reference>
<keyword evidence="6 8" id="KW-0446">Lipid-binding</keyword>
<dbReference type="FunFam" id="1.10.357.10:FF:000004">
    <property type="entry name" value="Ubiquinone biosynthesis protein COQ9, mitochondrial"/>
    <property type="match status" value="1"/>
</dbReference>
<evidence type="ECO:0000256" key="9">
    <source>
        <dbReference type="SAM" id="MobiDB-lite"/>
    </source>
</evidence>
<dbReference type="Proteomes" id="UP000572817">
    <property type="component" value="Unassembled WGS sequence"/>
</dbReference>
<dbReference type="PANTHER" id="PTHR21427:SF19">
    <property type="entry name" value="UBIQUINONE BIOSYNTHESIS PROTEIN COQ9, MITOCHONDRIAL"/>
    <property type="match status" value="1"/>
</dbReference>
<keyword evidence="7 8" id="KW-0496">Mitochondrion</keyword>
<dbReference type="GO" id="GO:0008289">
    <property type="term" value="F:lipid binding"/>
    <property type="evidence" value="ECO:0007669"/>
    <property type="project" value="UniProtKB-UniRule"/>
</dbReference>
<evidence type="ECO:0000313" key="12">
    <source>
        <dbReference type="EMBL" id="KAF4300671.1"/>
    </source>
</evidence>